<protein>
    <submittedName>
        <fullName evidence="1">Uncharacterized protein</fullName>
    </submittedName>
</protein>
<gene>
    <name evidence="1" type="ORF">L6452_32686</name>
</gene>
<evidence type="ECO:0000313" key="2">
    <source>
        <dbReference type="Proteomes" id="UP001055879"/>
    </source>
</evidence>
<keyword evidence="2" id="KW-1185">Reference proteome</keyword>
<dbReference type="Proteomes" id="UP001055879">
    <property type="component" value="Linkage Group LG11"/>
</dbReference>
<proteinExistence type="predicted"/>
<accession>A0ACB8Z5P1</accession>
<reference evidence="1 2" key="2">
    <citation type="journal article" date="2022" name="Mol. Ecol. Resour.">
        <title>The genomes of chicory, endive, great burdock and yacon provide insights into Asteraceae paleo-polyploidization history and plant inulin production.</title>
        <authorList>
            <person name="Fan W."/>
            <person name="Wang S."/>
            <person name="Wang H."/>
            <person name="Wang A."/>
            <person name="Jiang F."/>
            <person name="Liu H."/>
            <person name="Zhao H."/>
            <person name="Xu D."/>
            <person name="Zhang Y."/>
        </authorList>
    </citation>
    <scope>NUCLEOTIDE SEQUENCE [LARGE SCALE GENOMIC DNA]</scope>
    <source>
        <strain evidence="2">cv. Niubang</strain>
    </source>
</reference>
<reference evidence="2" key="1">
    <citation type="journal article" date="2022" name="Mol. Ecol. Resour.">
        <title>The genomes of chicory, endive, great burdock and yacon provide insights into Asteraceae palaeo-polyploidization history and plant inulin production.</title>
        <authorList>
            <person name="Fan W."/>
            <person name="Wang S."/>
            <person name="Wang H."/>
            <person name="Wang A."/>
            <person name="Jiang F."/>
            <person name="Liu H."/>
            <person name="Zhao H."/>
            <person name="Xu D."/>
            <person name="Zhang Y."/>
        </authorList>
    </citation>
    <scope>NUCLEOTIDE SEQUENCE [LARGE SCALE GENOMIC DNA]</scope>
    <source>
        <strain evidence="2">cv. Niubang</strain>
    </source>
</reference>
<dbReference type="EMBL" id="CM042057">
    <property type="protein sequence ID" value="KAI3692862.1"/>
    <property type="molecule type" value="Genomic_DNA"/>
</dbReference>
<organism evidence="1 2">
    <name type="scientific">Arctium lappa</name>
    <name type="common">Greater burdock</name>
    <name type="synonym">Lappa major</name>
    <dbReference type="NCBI Taxonomy" id="4217"/>
    <lineage>
        <taxon>Eukaryota</taxon>
        <taxon>Viridiplantae</taxon>
        <taxon>Streptophyta</taxon>
        <taxon>Embryophyta</taxon>
        <taxon>Tracheophyta</taxon>
        <taxon>Spermatophyta</taxon>
        <taxon>Magnoliopsida</taxon>
        <taxon>eudicotyledons</taxon>
        <taxon>Gunneridae</taxon>
        <taxon>Pentapetalae</taxon>
        <taxon>asterids</taxon>
        <taxon>campanulids</taxon>
        <taxon>Asterales</taxon>
        <taxon>Asteraceae</taxon>
        <taxon>Carduoideae</taxon>
        <taxon>Cardueae</taxon>
        <taxon>Arctiinae</taxon>
        <taxon>Arctium</taxon>
    </lineage>
</organism>
<evidence type="ECO:0000313" key="1">
    <source>
        <dbReference type="EMBL" id="KAI3692862.1"/>
    </source>
</evidence>
<sequence>MLKEILLKRLLSKPLLRLRVAIEGDGGSVRLYSDIGEEGGVKETHGESTDAVKEAVDAMQTHAPSIRVSVFDRLSTGDPKEAGNASHTQPQKSFAAAVKSKPKEKKETGDGSTKSMGNPAKELKTKEVSHSPDQGMAEPSLTKPSQKPTKQQNDSGKDQSQVEPLHGPIKEQADKGNNDKGKAIVTGSHEEGGDREVSVSMGHTPLHVKAPMVASVINTFRTMTKAKRGTYISNDPNSNRFNVLSDDVSAGGGKDQMNPMRLK</sequence>
<name>A0ACB8Z5P1_ARCLA</name>
<comment type="caution">
    <text evidence="1">The sequence shown here is derived from an EMBL/GenBank/DDBJ whole genome shotgun (WGS) entry which is preliminary data.</text>
</comment>